<protein>
    <submittedName>
        <fullName evidence="1">Uncharacterized protein</fullName>
    </submittedName>
</protein>
<keyword evidence="2" id="KW-1185">Reference proteome</keyword>
<sequence length="201" mass="21901">MEESESPLVTVALGMKGAWIVIFEDGSRVWDLRRAYPSLASNGKLSNSENRTVFVALNPYQEDSYFHVAEDGQCSYSANFNDDEEGRKLHEMTDSYIRFRAKRDNSTFTHSMKLNGVDKVIKITPHSSPSEGRMESILSTLRARQHQGLIQYRDVSLIGAVAGGTGVIAKISGSPTTKAAAYAATAGLGAVLATLFHRAGL</sequence>
<evidence type="ECO:0000313" key="2">
    <source>
        <dbReference type="Proteomes" id="UP001152607"/>
    </source>
</evidence>
<gene>
    <name evidence="1" type="ORF">PDIGIT_LOCUS13063</name>
</gene>
<evidence type="ECO:0000313" key="1">
    <source>
        <dbReference type="EMBL" id="CAI6339899.1"/>
    </source>
</evidence>
<dbReference type="AlphaFoldDB" id="A0A9W4UR33"/>
<dbReference type="Proteomes" id="UP001152607">
    <property type="component" value="Unassembled WGS sequence"/>
</dbReference>
<reference evidence="1" key="1">
    <citation type="submission" date="2023-01" db="EMBL/GenBank/DDBJ databases">
        <authorList>
            <person name="Van Ghelder C."/>
            <person name="Rancurel C."/>
        </authorList>
    </citation>
    <scope>NUCLEOTIDE SEQUENCE</scope>
    <source>
        <strain evidence="1">CNCM I-4278</strain>
    </source>
</reference>
<dbReference type="EMBL" id="CAOQHR010000009">
    <property type="protein sequence ID" value="CAI6339899.1"/>
    <property type="molecule type" value="Genomic_DNA"/>
</dbReference>
<accession>A0A9W4UR33</accession>
<proteinExistence type="predicted"/>
<name>A0A9W4UR33_9PLEO</name>
<comment type="caution">
    <text evidence="1">The sequence shown here is derived from an EMBL/GenBank/DDBJ whole genome shotgun (WGS) entry which is preliminary data.</text>
</comment>
<organism evidence="1 2">
    <name type="scientific">Periconia digitata</name>
    <dbReference type="NCBI Taxonomy" id="1303443"/>
    <lineage>
        <taxon>Eukaryota</taxon>
        <taxon>Fungi</taxon>
        <taxon>Dikarya</taxon>
        <taxon>Ascomycota</taxon>
        <taxon>Pezizomycotina</taxon>
        <taxon>Dothideomycetes</taxon>
        <taxon>Pleosporomycetidae</taxon>
        <taxon>Pleosporales</taxon>
        <taxon>Massarineae</taxon>
        <taxon>Periconiaceae</taxon>
        <taxon>Periconia</taxon>
    </lineage>
</organism>
<dbReference type="OrthoDB" id="4764735at2759"/>